<dbReference type="InterPro" id="IPR053187">
    <property type="entry name" value="Notoamide_regulator"/>
</dbReference>
<name>A0A1B8AWE3_FUSPO</name>
<dbReference type="Pfam" id="PF00172">
    <property type="entry name" value="Zn_clus"/>
    <property type="match status" value="1"/>
</dbReference>
<dbReference type="PROSITE" id="PS00463">
    <property type="entry name" value="ZN2_CY6_FUNGAL_1"/>
    <property type="match status" value="1"/>
</dbReference>
<dbReference type="GO" id="GO:0000981">
    <property type="term" value="F:DNA-binding transcription factor activity, RNA polymerase II-specific"/>
    <property type="evidence" value="ECO:0007669"/>
    <property type="project" value="InterPro"/>
</dbReference>
<keyword evidence="2" id="KW-0539">Nucleus</keyword>
<dbReference type="InterPro" id="IPR001138">
    <property type="entry name" value="Zn2Cys6_DnaBD"/>
</dbReference>
<dbReference type="GO" id="GO:0006351">
    <property type="term" value="P:DNA-templated transcription"/>
    <property type="evidence" value="ECO:0007669"/>
    <property type="project" value="InterPro"/>
</dbReference>
<dbReference type="PROSITE" id="PS50048">
    <property type="entry name" value="ZN2_CY6_FUNGAL_2"/>
    <property type="match status" value="1"/>
</dbReference>
<evidence type="ECO:0000259" key="3">
    <source>
        <dbReference type="PROSITE" id="PS50048"/>
    </source>
</evidence>
<dbReference type="CDD" id="cd00067">
    <property type="entry name" value="GAL4"/>
    <property type="match status" value="1"/>
</dbReference>
<dbReference type="AlphaFoldDB" id="A0A1B8AWE3"/>
<dbReference type="Gene3D" id="4.10.240.10">
    <property type="entry name" value="Zn(2)-C6 fungal-type DNA-binding domain"/>
    <property type="match status" value="1"/>
</dbReference>
<dbReference type="SMART" id="SM00066">
    <property type="entry name" value="GAL4"/>
    <property type="match status" value="1"/>
</dbReference>
<dbReference type="SUPFAM" id="SSF57701">
    <property type="entry name" value="Zn2/Cys6 DNA-binding domain"/>
    <property type="match status" value="1"/>
</dbReference>
<evidence type="ECO:0000256" key="2">
    <source>
        <dbReference type="ARBA" id="ARBA00023242"/>
    </source>
</evidence>
<dbReference type="PANTHER" id="PTHR47256:SF1">
    <property type="entry name" value="ZN(II)2CYS6 TRANSCRIPTION FACTOR (EUROFUNG)"/>
    <property type="match status" value="1"/>
</dbReference>
<evidence type="ECO:0000313" key="4">
    <source>
        <dbReference type="EMBL" id="OBS24681.1"/>
    </source>
</evidence>
<feature type="domain" description="Zn(2)-C6 fungal-type" evidence="3">
    <location>
        <begin position="48"/>
        <end position="78"/>
    </location>
</feature>
<sequence>MTDSQATKPTRLAIPAGQVRRLLPASPRPALPPRPVLARPRLNPVLAACEVCRKHKVKCSGERPTCLRCQQRRLTCKYVARPGETRSQALNRCSGNCQNHDSTLYEELIGLLRNLPDQEAQDILKRIRSGADVGSILQQAKAGDVLLQMAVVPETRYRYEFPYKAEMPRDFHIDNPYLSSLIYETASIYSYRGGPELTTPSGIIDLASEEERSLYLKPFHAAQVIEPLLKDAKISCWTNASKDDLLMRDLLRVMFRCEYQFTAAFHKDLFLQDLAAGRKDFCSSLLVNALLAYACVCYPRMPNRVQYWNPDNLIYRFTAEAKRLWELEAKVPRITTIQAGILLTVFHNLCGVDEIGEPYRLQAISLAQQLGIFDTPVADRCERLQRGREYTAWALYNWETLSAFLFMFAPLIKEPPVWELPDPSKDRDWYGETWVNYPLNHGLSPLDTGNVLRARCQFRIIMNEFCNAAYSGGSEIDLDLAHHFRGRLESWYRDLPESLTPKKIVLPGQLQLHMYYHHLLLTIFEPLLNAATATSEASPHHVVSSAKKNLHTLVRLYFLRHGFEAMDLFIAIPLMMIGYESLNLINDNTPADEIESIRATVILVAQGLYYQRRHYYLAQVLFRVIRGRMRQQDIGLLERSMALKLGDVDRDLELAVAVRSQWPVTNVKKQKEIKPHVLSNIINGFGDMNIEGYVSDADKELDG</sequence>
<comment type="caution">
    <text evidence="4">The sequence shown here is derived from an EMBL/GenBank/DDBJ whole genome shotgun (WGS) entry which is preliminary data.</text>
</comment>
<dbReference type="GO" id="GO:0008270">
    <property type="term" value="F:zinc ion binding"/>
    <property type="evidence" value="ECO:0007669"/>
    <property type="project" value="InterPro"/>
</dbReference>
<dbReference type="STRING" id="36050.A0A1B8AWE3"/>
<dbReference type="Pfam" id="PF04082">
    <property type="entry name" value="Fungal_trans"/>
    <property type="match status" value="1"/>
</dbReference>
<evidence type="ECO:0000313" key="5">
    <source>
        <dbReference type="Proteomes" id="UP000091967"/>
    </source>
</evidence>
<accession>A0A1B8AWE3</accession>
<dbReference type="InterPro" id="IPR036864">
    <property type="entry name" value="Zn2-C6_fun-type_DNA-bd_sf"/>
</dbReference>
<gene>
    <name evidence="4" type="ORF">FPOA_05221</name>
</gene>
<organism evidence="4 5">
    <name type="scientific">Fusarium poae</name>
    <dbReference type="NCBI Taxonomy" id="36050"/>
    <lineage>
        <taxon>Eukaryota</taxon>
        <taxon>Fungi</taxon>
        <taxon>Dikarya</taxon>
        <taxon>Ascomycota</taxon>
        <taxon>Pezizomycotina</taxon>
        <taxon>Sordariomycetes</taxon>
        <taxon>Hypocreomycetidae</taxon>
        <taxon>Hypocreales</taxon>
        <taxon>Nectriaceae</taxon>
        <taxon>Fusarium</taxon>
    </lineage>
</organism>
<keyword evidence="1" id="KW-0479">Metal-binding</keyword>
<proteinExistence type="predicted"/>
<dbReference type="PANTHER" id="PTHR47256">
    <property type="entry name" value="ZN(II)2CYS6 TRANSCRIPTION FACTOR (EUROFUNG)-RELATED"/>
    <property type="match status" value="1"/>
</dbReference>
<evidence type="ECO:0000256" key="1">
    <source>
        <dbReference type="ARBA" id="ARBA00022723"/>
    </source>
</evidence>
<dbReference type="CDD" id="cd12148">
    <property type="entry name" value="fungal_TF_MHR"/>
    <property type="match status" value="1"/>
</dbReference>
<dbReference type="EMBL" id="LYXU01000002">
    <property type="protein sequence ID" value="OBS24681.1"/>
    <property type="molecule type" value="Genomic_DNA"/>
</dbReference>
<keyword evidence="5" id="KW-1185">Reference proteome</keyword>
<reference evidence="4 5" key="1">
    <citation type="submission" date="2016-06" db="EMBL/GenBank/DDBJ databases">
        <title>Living apart together: crosstalk between the core and supernumerary genomes in a fungal plant pathogen.</title>
        <authorList>
            <person name="Vanheule A."/>
            <person name="Audenaert K."/>
            <person name="Warris S."/>
            <person name="Van De Geest H."/>
            <person name="Schijlen E."/>
            <person name="Hofte M."/>
            <person name="De Saeger S."/>
            <person name="Haesaert G."/>
            <person name="Waalwijk C."/>
            <person name="Van Der Lee T."/>
        </authorList>
    </citation>
    <scope>NUCLEOTIDE SEQUENCE [LARGE SCALE GENOMIC DNA]</scope>
    <source>
        <strain evidence="4 5">2516</strain>
    </source>
</reference>
<protein>
    <recommendedName>
        <fullName evidence="3">Zn(2)-C6 fungal-type domain-containing protein</fullName>
    </recommendedName>
</protein>
<dbReference type="Proteomes" id="UP000091967">
    <property type="component" value="Unassembled WGS sequence"/>
</dbReference>
<dbReference type="GO" id="GO:0003677">
    <property type="term" value="F:DNA binding"/>
    <property type="evidence" value="ECO:0007669"/>
    <property type="project" value="InterPro"/>
</dbReference>
<dbReference type="OMA" id="QFRIIMN"/>
<dbReference type="InterPro" id="IPR007219">
    <property type="entry name" value="XnlR_reg_dom"/>
</dbReference>